<reference evidence="3" key="1">
    <citation type="submission" date="2019-03" db="EMBL/GenBank/DDBJ databases">
        <title>Lake Tanganyika Metagenome-Assembled Genomes (MAGs).</title>
        <authorList>
            <person name="Tran P."/>
        </authorList>
    </citation>
    <scope>NUCLEOTIDE SEQUENCE</scope>
    <source>
        <strain evidence="3">M_DeepCast_400m_m2_100</strain>
    </source>
</reference>
<name>A0A937X8S5_UNCEI</name>
<evidence type="ECO:0000313" key="4">
    <source>
        <dbReference type="Proteomes" id="UP000748308"/>
    </source>
</evidence>
<feature type="chain" id="PRO_5037229365" evidence="1">
    <location>
        <begin position="24"/>
        <end position="270"/>
    </location>
</feature>
<evidence type="ECO:0000313" key="3">
    <source>
        <dbReference type="EMBL" id="MBM3317275.1"/>
    </source>
</evidence>
<dbReference type="InterPro" id="IPR013424">
    <property type="entry name" value="Ice-binding_C"/>
</dbReference>
<dbReference type="Proteomes" id="UP000748308">
    <property type="component" value="Unassembled WGS sequence"/>
</dbReference>
<evidence type="ECO:0000259" key="2">
    <source>
        <dbReference type="Pfam" id="PF07589"/>
    </source>
</evidence>
<comment type="caution">
    <text evidence="3">The sequence shown here is derived from an EMBL/GenBank/DDBJ whole genome shotgun (WGS) entry which is preliminary data.</text>
</comment>
<dbReference type="Pfam" id="PF07589">
    <property type="entry name" value="PEP-CTERM"/>
    <property type="match status" value="1"/>
</dbReference>
<organism evidence="3 4">
    <name type="scientific">Eiseniibacteriota bacterium</name>
    <dbReference type="NCBI Taxonomy" id="2212470"/>
    <lineage>
        <taxon>Bacteria</taxon>
        <taxon>Candidatus Eiseniibacteriota</taxon>
    </lineage>
</organism>
<evidence type="ECO:0000256" key="1">
    <source>
        <dbReference type="SAM" id="SignalP"/>
    </source>
</evidence>
<proteinExistence type="predicted"/>
<dbReference type="AlphaFoldDB" id="A0A937X8S5"/>
<feature type="signal peptide" evidence="1">
    <location>
        <begin position="1"/>
        <end position="23"/>
    </location>
</feature>
<gene>
    <name evidence="3" type="ORF">FJY75_05435</name>
</gene>
<keyword evidence="1" id="KW-0732">Signal</keyword>
<protein>
    <submittedName>
        <fullName evidence="3">PEP-CTERM sorting domain-containing protein</fullName>
    </submittedName>
</protein>
<dbReference type="NCBIfam" id="TIGR02595">
    <property type="entry name" value="PEP_CTERM"/>
    <property type="match status" value="1"/>
</dbReference>
<feature type="domain" description="Ice-binding protein C-terminal" evidence="2">
    <location>
        <begin position="244"/>
        <end position="267"/>
    </location>
</feature>
<dbReference type="EMBL" id="VGIY01000100">
    <property type="protein sequence ID" value="MBM3317275.1"/>
    <property type="molecule type" value="Genomic_DNA"/>
</dbReference>
<sequence length="270" mass="29411">MKRIVFLLGVLAILAASAPPAHAAVFTLTDLNSVFQIDSAFGADLWTVDGVSQLYEQGFWFRIGDDSAEQRLGNFYSNGWVDPGGRTATLQFVHNSFTADIVYTLTGGTIGSRTSDVAETIRIINTGGGSLPMRFFQYCDFDLNGTPGDDKLWFPNANTVRQVDLGSGAMVSETVVTPVATRYEGDIFANTRSRLEDDLPTTLSNLPAPGGFLTGDVTWAFQWDRTLPRNGTFIISKDKHLDVVPEPGTLLLLGLGLVGAEVTRRRRKKA</sequence>
<accession>A0A937X8S5</accession>